<gene>
    <name evidence="1" type="ORF">HV819_03600</name>
</gene>
<organism evidence="1 2">
    <name type="scientific">Anaerococcus faecalis</name>
    <dbReference type="NCBI Taxonomy" id="2742993"/>
    <lineage>
        <taxon>Bacteria</taxon>
        <taxon>Bacillati</taxon>
        <taxon>Bacillota</taxon>
        <taxon>Tissierellia</taxon>
        <taxon>Tissierellales</taxon>
        <taxon>Peptoniphilaceae</taxon>
        <taxon>Anaerococcus</taxon>
    </lineage>
</organism>
<reference evidence="1 2" key="1">
    <citation type="submission" date="2020-06" db="EMBL/GenBank/DDBJ databases">
        <title>Anaerococcus sp. nov., isolated form swine feces.</title>
        <authorList>
            <person name="Yu S."/>
        </authorList>
    </citation>
    <scope>NUCLEOTIDE SEQUENCE [LARGE SCALE GENOMIC DNA]</scope>
    <source>
        <strain evidence="1 2">AGMB00486</strain>
    </source>
</reference>
<keyword evidence="2" id="KW-1185">Reference proteome</keyword>
<evidence type="ECO:0000313" key="2">
    <source>
        <dbReference type="Proteomes" id="UP000540919"/>
    </source>
</evidence>
<sequence>MKKDILERLETEVKACKRYSENSIKKSKEGNIGSAINLLDIAGTAKKCADQVHEELWGVSKGNLTDEEIQLFAESETLDRELKKAYKELNIARKR</sequence>
<name>A0ABX2N8Q5_9FIRM</name>
<evidence type="ECO:0000313" key="1">
    <source>
        <dbReference type="EMBL" id="NVF11077.1"/>
    </source>
</evidence>
<dbReference type="EMBL" id="JABVBA010000002">
    <property type="protein sequence ID" value="NVF11077.1"/>
    <property type="molecule type" value="Genomic_DNA"/>
</dbReference>
<dbReference type="RefSeq" id="WP_176269530.1">
    <property type="nucleotide sequence ID" value="NZ_JABVBA010000002.1"/>
</dbReference>
<protein>
    <submittedName>
        <fullName evidence="1">Transcriptional regulator</fullName>
    </submittedName>
</protein>
<dbReference type="Proteomes" id="UP000540919">
    <property type="component" value="Unassembled WGS sequence"/>
</dbReference>
<accession>A0ABX2N8Q5</accession>
<comment type="caution">
    <text evidence="1">The sequence shown here is derived from an EMBL/GenBank/DDBJ whole genome shotgun (WGS) entry which is preliminary data.</text>
</comment>
<proteinExistence type="predicted"/>